<evidence type="ECO:0000313" key="1">
    <source>
        <dbReference type="EMBL" id="KAJ8409853.1"/>
    </source>
</evidence>
<gene>
    <name evidence="1" type="ORF">AAFF_G00219120</name>
</gene>
<comment type="caution">
    <text evidence="1">The sequence shown here is derived from an EMBL/GenBank/DDBJ whole genome shotgun (WGS) entry which is preliminary data.</text>
</comment>
<organism evidence="1 2">
    <name type="scientific">Aldrovandia affinis</name>
    <dbReference type="NCBI Taxonomy" id="143900"/>
    <lineage>
        <taxon>Eukaryota</taxon>
        <taxon>Metazoa</taxon>
        <taxon>Chordata</taxon>
        <taxon>Craniata</taxon>
        <taxon>Vertebrata</taxon>
        <taxon>Euteleostomi</taxon>
        <taxon>Actinopterygii</taxon>
        <taxon>Neopterygii</taxon>
        <taxon>Teleostei</taxon>
        <taxon>Notacanthiformes</taxon>
        <taxon>Halosauridae</taxon>
        <taxon>Aldrovandia</taxon>
    </lineage>
</organism>
<dbReference type="AlphaFoldDB" id="A0AAD7SWC0"/>
<dbReference type="EMBL" id="JAINUG010000029">
    <property type="protein sequence ID" value="KAJ8409853.1"/>
    <property type="molecule type" value="Genomic_DNA"/>
</dbReference>
<evidence type="ECO:0000313" key="2">
    <source>
        <dbReference type="Proteomes" id="UP001221898"/>
    </source>
</evidence>
<proteinExistence type="predicted"/>
<protein>
    <submittedName>
        <fullName evidence="1">Uncharacterized protein</fullName>
    </submittedName>
</protein>
<name>A0AAD7SWC0_9TELE</name>
<keyword evidence="2" id="KW-1185">Reference proteome</keyword>
<reference evidence="1" key="1">
    <citation type="journal article" date="2023" name="Science">
        <title>Genome structures resolve the early diversification of teleost fishes.</title>
        <authorList>
            <person name="Parey E."/>
            <person name="Louis A."/>
            <person name="Montfort J."/>
            <person name="Bouchez O."/>
            <person name="Roques C."/>
            <person name="Iampietro C."/>
            <person name="Lluch J."/>
            <person name="Castinel A."/>
            <person name="Donnadieu C."/>
            <person name="Desvignes T."/>
            <person name="Floi Bucao C."/>
            <person name="Jouanno E."/>
            <person name="Wen M."/>
            <person name="Mejri S."/>
            <person name="Dirks R."/>
            <person name="Jansen H."/>
            <person name="Henkel C."/>
            <person name="Chen W.J."/>
            <person name="Zahm M."/>
            <person name="Cabau C."/>
            <person name="Klopp C."/>
            <person name="Thompson A.W."/>
            <person name="Robinson-Rechavi M."/>
            <person name="Braasch I."/>
            <person name="Lecointre G."/>
            <person name="Bobe J."/>
            <person name="Postlethwait J.H."/>
            <person name="Berthelot C."/>
            <person name="Roest Crollius H."/>
            <person name="Guiguen Y."/>
        </authorList>
    </citation>
    <scope>NUCLEOTIDE SEQUENCE</scope>
    <source>
        <strain evidence="1">NC1722</strain>
    </source>
</reference>
<accession>A0AAD7SWC0</accession>
<sequence>MFMCVGEAYSKRAGCTPGRAGGPHRRQSVSAVGRAAVKGDTLFPLKLSDELGERVRHSPGLSPKTDKSRLFLKELKRRLERRDGSQWHCSRWPGPATCVSAHWRALVVWACSRCNIGMVLTPPTTHSTPQAYPPAVEYQSSPGRPLPTLNTDCPLLKLTLTPHSDSTLPKKCRCIAQTD</sequence>
<dbReference type="Proteomes" id="UP001221898">
    <property type="component" value="Unassembled WGS sequence"/>
</dbReference>